<evidence type="ECO:0000256" key="1">
    <source>
        <dbReference type="ARBA" id="ARBA00008984"/>
    </source>
</evidence>
<dbReference type="SUPFAM" id="SSF64307">
    <property type="entry name" value="SirA-like"/>
    <property type="match status" value="1"/>
</dbReference>
<dbReference type="EMBL" id="CP012332">
    <property type="protein sequence ID" value="AKU91073.1"/>
    <property type="molecule type" value="Genomic_DNA"/>
</dbReference>
<reference evidence="3 4" key="1">
    <citation type="submission" date="2015-08" db="EMBL/GenBank/DDBJ databases">
        <authorList>
            <person name="Babu N.S."/>
            <person name="Beckwith C.J."/>
            <person name="Beseler K.G."/>
            <person name="Brison A."/>
            <person name="Carone J.V."/>
            <person name="Caskin T.P."/>
            <person name="Diamond M."/>
            <person name="Durham M.E."/>
            <person name="Foxe J.M."/>
            <person name="Go M."/>
            <person name="Henderson B.A."/>
            <person name="Jones I.B."/>
            <person name="McGettigan J.A."/>
            <person name="Micheletti S.J."/>
            <person name="Nasrallah M.E."/>
            <person name="Ortiz D."/>
            <person name="Piller C.R."/>
            <person name="Privatt S.R."/>
            <person name="Schneider S.L."/>
            <person name="Sharp S."/>
            <person name="Smith T.C."/>
            <person name="Stanton J.D."/>
            <person name="Ullery H.E."/>
            <person name="Wilson R.J."/>
            <person name="Serrano M.G."/>
            <person name="Buck G."/>
            <person name="Lee V."/>
            <person name="Wang Y."/>
            <person name="Carvalho R."/>
            <person name="Voegtly L."/>
            <person name="Shi R."/>
            <person name="Duckworth R."/>
            <person name="Johnson A."/>
            <person name="Loviza R."/>
            <person name="Walstead R."/>
            <person name="Shah Z."/>
            <person name="Kiflezghi M."/>
            <person name="Wade K."/>
            <person name="Ball S.L."/>
            <person name="Bradley K.W."/>
            <person name="Asai D.J."/>
            <person name="Bowman C.A."/>
            <person name="Russell D.A."/>
            <person name="Pope W.H."/>
            <person name="Jacobs-Sera D."/>
            <person name="Hendrix R.W."/>
            <person name="Hatfull G.F."/>
        </authorList>
    </citation>
    <scope>NUCLEOTIDE SEQUENCE [LARGE SCALE GENOMIC DNA]</scope>
    <source>
        <strain evidence="3 4">DSM 27710</strain>
    </source>
</reference>
<dbReference type="InterPro" id="IPR001455">
    <property type="entry name" value="TusA-like"/>
</dbReference>
<dbReference type="Gene3D" id="3.30.110.40">
    <property type="entry name" value="TusA-like domain"/>
    <property type="match status" value="1"/>
</dbReference>
<sequence length="85" mass="9424">MERLEAARTIDTSGSFCPVPIIETAKAAKELEDSQVLLVIATDPGISSDMPVWCKGTGHELLGTERDGRTWRCWVRIRKPGPERS</sequence>
<dbReference type="RefSeq" id="WP_050725440.1">
    <property type="nucleotide sequence ID" value="NZ_CP012332.1"/>
</dbReference>
<feature type="domain" description="UPF0033" evidence="2">
    <location>
        <begin position="8"/>
        <end position="76"/>
    </location>
</feature>
<accession>A0A0K1PC10</accession>
<dbReference type="InterPro" id="IPR036868">
    <property type="entry name" value="TusA-like_sf"/>
</dbReference>
<protein>
    <submittedName>
        <fullName evidence="3">Rhodanese-like domain protein</fullName>
    </submittedName>
</protein>
<dbReference type="PANTHER" id="PTHR33279">
    <property type="entry name" value="SULFUR CARRIER PROTEIN YEDF-RELATED"/>
    <property type="match status" value="1"/>
</dbReference>
<evidence type="ECO:0000313" key="3">
    <source>
        <dbReference type="EMBL" id="AKU91073.1"/>
    </source>
</evidence>
<dbReference type="Pfam" id="PF01206">
    <property type="entry name" value="TusA"/>
    <property type="match status" value="1"/>
</dbReference>
<dbReference type="STRING" id="1391653.AKJ08_1460"/>
<gene>
    <name evidence="3" type="ORF">AKJ08_1460</name>
</gene>
<evidence type="ECO:0000313" key="4">
    <source>
        <dbReference type="Proteomes" id="UP000055590"/>
    </source>
</evidence>
<dbReference type="PANTHER" id="PTHR33279:SF6">
    <property type="entry name" value="SULFUR CARRIER PROTEIN YEDF-RELATED"/>
    <property type="match status" value="1"/>
</dbReference>
<keyword evidence="4" id="KW-1185">Reference proteome</keyword>
<organism evidence="3 4">
    <name type="scientific">Vulgatibacter incomptus</name>
    <dbReference type="NCBI Taxonomy" id="1391653"/>
    <lineage>
        <taxon>Bacteria</taxon>
        <taxon>Pseudomonadati</taxon>
        <taxon>Myxococcota</taxon>
        <taxon>Myxococcia</taxon>
        <taxon>Myxococcales</taxon>
        <taxon>Cystobacterineae</taxon>
        <taxon>Vulgatibacteraceae</taxon>
        <taxon>Vulgatibacter</taxon>
    </lineage>
</organism>
<name>A0A0K1PC10_9BACT</name>
<dbReference type="KEGG" id="vin:AKJ08_1460"/>
<dbReference type="OrthoDB" id="5325383at2"/>
<dbReference type="CDD" id="cd00291">
    <property type="entry name" value="SirA_YedF_YeeD"/>
    <property type="match status" value="1"/>
</dbReference>
<dbReference type="AlphaFoldDB" id="A0A0K1PC10"/>
<dbReference type="Proteomes" id="UP000055590">
    <property type="component" value="Chromosome"/>
</dbReference>
<evidence type="ECO:0000259" key="2">
    <source>
        <dbReference type="Pfam" id="PF01206"/>
    </source>
</evidence>
<comment type="similarity">
    <text evidence="1">Belongs to the sulfur carrier protein TusA family.</text>
</comment>
<proteinExistence type="inferred from homology"/>